<comment type="caution">
    <text evidence="4">The sequence shown here is derived from an EMBL/GenBank/DDBJ whole genome shotgun (WGS) entry which is preliminary data.</text>
</comment>
<dbReference type="PROSITE" id="PS50075">
    <property type="entry name" value="CARRIER"/>
    <property type="match status" value="1"/>
</dbReference>
<dbReference type="GO" id="GO:0031177">
    <property type="term" value="F:phosphopantetheine binding"/>
    <property type="evidence" value="ECO:0007669"/>
    <property type="project" value="InterPro"/>
</dbReference>
<dbReference type="EMBL" id="RAWB01000695">
    <property type="protein sequence ID" value="RKH41856.1"/>
    <property type="molecule type" value="Genomic_DNA"/>
</dbReference>
<dbReference type="Gene3D" id="3.40.50.1820">
    <property type="entry name" value="alpha/beta hydrolase"/>
    <property type="match status" value="1"/>
</dbReference>
<dbReference type="InterPro" id="IPR045851">
    <property type="entry name" value="AMP-bd_C_sf"/>
</dbReference>
<protein>
    <submittedName>
        <fullName evidence="4">Non-ribosomal peptide synthetase</fullName>
    </submittedName>
</protein>
<keyword evidence="2" id="KW-0597">Phosphoprotein</keyword>
<evidence type="ECO:0000313" key="5">
    <source>
        <dbReference type="Proteomes" id="UP000272888"/>
    </source>
</evidence>
<dbReference type="GO" id="GO:0043041">
    <property type="term" value="P:amino acid activation for nonribosomal peptide biosynthetic process"/>
    <property type="evidence" value="ECO:0007669"/>
    <property type="project" value="TreeGrafter"/>
</dbReference>
<dbReference type="SUPFAM" id="SSF56801">
    <property type="entry name" value="Acetyl-CoA synthetase-like"/>
    <property type="match status" value="1"/>
</dbReference>
<feature type="non-terminal residue" evidence="4">
    <location>
        <position position="1"/>
    </location>
</feature>
<dbReference type="InterPro" id="IPR009081">
    <property type="entry name" value="PP-bd_ACP"/>
</dbReference>
<sequence>LVAYVTPSPEGAPDFDSVRVALKQRLPDYMVPSFFILLDAFPVMPNGKLDRKALPAPGDTALAPRDYVAPRDMLELVVACLFEELNNVRPVGVHSNFFELGGHSLLAVRLMAGLRQRTGVSLPLTALFQAPTVEQLAALCRRAPTEWSPLVPIQPGGERPPFFCVHPVGGNVLCFAELARALGPHQPVYALQAQGLDGKRPPLQSIAEMTRVYVQAIRALQPKGPYRVGGWSLGGAVAFDMACLLREQGEQVEVLALIEPTSASYARGAPLEDDMTLTFQFIQDLARTAGLDLAPPPDADPFDAEHLLLHLLAEGRKAGLFASDTDLDWLRAFKEVFISNLRALRQHTLHDFPGRTTLLLGSESQEGVTPLHDRDWGSLSSDVDMHGVPGNHYSLLRAPHVQELARVLTTLFEQADSRRKTHPQEDGTRLKTA</sequence>
<dbReference type="Pfam" id="PF00550">
    <property type="entry name" value="PP-binding"/>
    <property type="match status" value="1"/>
</dbReference>
<dbReference type="Pfam" id="PF00975">
    <property type="entry name" value="Thioesterase"/>
    <property type="match status" value="1"/>
</dbReference>
<dbReference type="SMART" id="SM00823">
    <property type="entry name" value="PKS_PP"/>
    <property type="match status" value="1"/>
</dbReference>
<dbReference type="InterPro" id="IPR020806">
    <property type="entry name" value="PKS_PP-bd"/>
</dbReference>
<name>A0A3A8NC28_9BACT</name>
<feature type="domain" description="Carrier" evidence="3">
    <location>
        <begin position="69"/>
        <end position="144"/>
    </location>
</feature>
<dbReference type="InterPro" id="IPR036736">
    <property type="entry name" value="ACP-like_sf"/>
</dbReference>
<dbReference type="AlphaFoldDB" id="A0A3A8NC28"/>
<keyword evidence="5" id="KW-1185">Reference proteome</keyword>
<dbReference type="InterPro" id="IPR029058">
    <property type="entry name" value="AB_hydrolase_fold"/>
</dbReference>
<dbReference type="GO" id="GO:0044550">
    <property type="term" value="P:secondary metabolite biosynthetic process"/>
    <property type="evidence" value="ECO:0007669"/>
    <property type="project" value="TreeGrafter"/>
</dbReference>
<reference evidence="5" key="1">
    <citation type="submission" date="2018-09" db="EMBL/GenBank/DDBJ databases">
        <authorList>
            <person name="Livingstone P.G."/>
            <person name="Whitworth D.E."/>
        </authorList>
    </citation>
    <scope>NUCLEOTIDE SEQUENCE [LARGE SCALE GENOMIC DNA]</scope>
    <source>
        <strain evidence="5">CA051B</strain>
    </source>
</reference>
<dbReference type="Proteomes" id="UP000272888">
    <property type="component" value="Unassembled WGS sequence"/>
</dbReference>
<dbReference type="SUPFAM" id="SSF53474">
    <property type="entry name" value="alpha/beta-Hydrolases"/>
    <property type="match status" value="1"/>
</dbReference>
<dbReference type="PANTHER" id="PTHR45527:SF1">
    <property type="entry name" value="FATTY ACID SYNTHASE"/>
    <property type="match status" value="1"/>
</dbReference>
<evidence type="ECO:0000256" key="2">
    <source>
        <dbReference type="ARBA" id="ARBA00022553"/>
    </source>
</evidence>
<evidence type="ECO:0000256" key="1">
    <source>
        <dbReference type="ARBA" id="ARBA00022450"/>
    </source>
</evidence>
<dbReference type="InterPro" id="IPR001031">
    <property type="entry name" value="Thioesterase"/>
</dbReference>
<accession>A0A3A8NC28</accession>
<dbReference type="SUPFAM" id="SSF47336">
    <property type="entry name" value="ACP-like"/>
    <property type="match status" value="1"/>
</dbReference>
<keyword evidence="1" id="KW-0596">Phosphopantetheine</keyword>
<dbReference type="GO" id="GO:0072330">
    <property type="term" value="P:monocarboxylic acid biosynthetic process"/>
    <property type="evidence" value="ECO:0007669"/>
    <property type="project" value="UniProtKB-ARBA"/>
</dbReference>
<gene>
    <name evidence="4" type="ORF">D7V93_38345</name>
</gene>
<evidence type="ECO:0000259" key="3">
    <source>
        <dbReference type="PROSITE" id="PS50075"/>
    </source>
</evidence>
<dbReference type="FunFam" id="1.10.1200.10:FF:000016">
    <property type="entry name" value="Non-ribosomal peptide synthase"/>
    <property type="match status" value="1"/>
</dbReference>
<proteinExistence type="predicted"/>
<dbReference type="PANTHER" id="PTHR45527">
    <property type="entry name" value="NONRIBOSOMAL PEPTIDE SYNTHETASE"/>
    <property type="match status" value="1"/>
</dbReference>
<dbReference type="GO" id="GO:0005737">
    <property type="term" value="C:cytoplasm"/>
    <property type="evidence" value="ECO:0007669"/>
    <property type="project" value="TreeGrafter"/>
</dbReference>
<dbReference type="RefSeq" id="WP_158623955.1">
    <property type="nucleotide sequence ID" value="NZ_RAWB01000695.1"/>
</dbReference>
<dbReference type="Gene3D" id="1.10.1200.10">
    <property type="entry name" value="ACP-like"/>
    <property type="match status" value="1"/>
</dbReference>
<evidence type="ECO:0000313" key="4">
    <source>
        <dbReference type="EMBL" id="RKH41856.1"/>
    </source>
</evidence>
<organism evidence="4 5">
    <name type="scientific">Corallococcus llansteffanensis</name>
    <dbReference type="NCBI Taxonomy" id="2316731"/>
    <lineage>
        <taxon>Bacteria</taxon>
        <taxon>Pseudomonadati</taxon>
        <taxon>Myxococcota</taxon>
        <taxon>Myxococcia</taxon>
        <taxon>Myxococcales</taxon>
        <taxon>Cystobacterineae</taxon>
        <taxon>Myxococcaceae</taxon>
        <taxon>Corallococcus</taxon>
    </lineage>
</organism>
<dbReference type="Gene3D" id="3.30.300.30">
    <property type="match status" value="1"/>
</dbReference>